<organism evidence="1 2">
    <name type="scientific">Dorea formicigenerans</name>
    <dbReference type="NCBI Taxonomy" id="39486"/>
    <lineage>
        <taxon>Bacteria</taxon>
        <taxon>Bacillati</taxon>
        <taxon>Bacillota</taxon>
        <taxon>Clostridia</taxon>
        <taxon>Lachnospirales</taxon>
        <taxon>Lachnospiraceae</taxon>
        <taxon>Dorea</taxon>
    </lineage>
</organism>
<reference evidence="1 2" key="1">
    <citation type="submission" date="2020-04" db="EMBL/GenBank/DDBJ databases">
        <authorList>
            <person name="Hitch T.C.A."/>
            <person name="Wylensek D."/>
            <person name="Clavel T."/>
        </authorList>
    </citation>
    <scope>NUCLEOTIDE SEQUENCE [LARGE SCALE GENOMIC DNA]</scope>
    <source>
        <strain evidence="1 2">BSM-383-APC-5F</strain>
    </source>
</reference>
<dbReference type="AlphaFoldDB" id="A0A848CEL6"/>
<comment type="caution">
    <text evidence="1">The sequence shown here is derived from an EMBL/GenBank/DDBJ whole genome shotgun (WGS) entry which is preliminary data.</text>
</comment>
<dbReference type="RefSeq" id="WP_168933680.1">
    <property type="nucleotide sequence ID" value="NZ_JAAIMA010000013.1"/>
</dbReference>
<proteinExistence type="predicted"/>
<sequence length="65" mass="7520">MLKYKGDKFLEDSGGVWNEDNTRSTFDSAKIEQKLNHKTLPSQEELEEAKLLKESWFGICSKNNL</sequence>
<dbReference type="EMBL" id="JABAFX010000017">
    <property type="protein sequence ID" value="NME57385.1"/>
    <property type="molecule type" value="Genomic_DNA"/>
</dbReference>
<evidence type="ECO:0000313" key="2">
    <source>
        <dbReference type="Proteomes" id="UP000580130"/>
    </source>
</evidence>
<name>A0A848CEL6_9FIRM</name>
<protein>
    <submittedName>
        <fullName evidence="1">Uncharacterized protein</fullName>
    </submittedName>
</protein>
<dbReference type="Proteomes" id="UP000580130">
    <property type="component" value="Unassembled WGS sequence"/>
</dbReference>
<accession>A0A848CEL6</accession>
<gene>
    <name evidence="1" type="ORF">HF855_08115</name>
</gene>
<evidence type="ECO:0000313" key="1">
    <source>
        <dbReference type="EMBL" id="NME57385.1"/>
    </source>
</evidence>